<dbReference type="EMBL" id="QQOH01000003">
    <property type="protein sequence ID" value="RDE19882.1"/>
    <property type="molecule type" value="Genomic_DNA"/>
</dbReference>
<keyword evidence="3" id="KW-0050">Antiport</keyword>
<evidence type="ECO:0000256" key="9">
    <source>
        <dbReference type="ARBA" id="ARBA00023136"/>
    </source>
</evidence>
<keyword evidence="8" id="KW-0406">Ion transport</keyword>
<feature type="transmembrane region" description="Helical" evidence="10">
    <location>
        <begin position="145"/>
        <end position="168"/>
    </location>
</feature>
<evidence type="ECO:0000256" key="8">
    <source>
        <dbReference type="ARBA" id="ARBA00023065"/>
    </source>
</evidence>
<evidence type="ECO:0000256" key="6">
    <source>
        <dbReference type="ARBA" id="ARBA00022958"/>
    </source>
</evidence>
<evidence type="ECO:0000313" key="12">
    <source>
        <dbReference type="EMBL" id="RDE19882.1"/>
    </source>
</evidence>
<evidence type="ECO:0000259" key="11">
    <source>
        <dbReference type="PROSITE" id="PS51201"/>
    </source>
</evidence>
<feature type="transmembrane region" description="Helical" evidence="10">
    <location>
        <begin position="6"/>
        <end position="22"/>
    </location>
</feature>
<sequence length="536" mass="58941">MDNLIFLIVITAALSLLLNVLLKRWQVESVIGYILTGMLVGYAFDLSHNSSLGLIAEFGIVFLMFTIGLEFSPKKLRRMKREVFVYGPLQLGVTATLFFLLGEWLFELPWTVNLIVSLSLSLSSTAIVLNLLTKYRKSGSQYGRNSVGVLLFQDIAVIPILLLVSILANDHQDITQVLTTTVIDAVVVFLILFLGGRFVTPYVMERVVGTRSNELFVGTLLLMVVGAAHLAHELGFSYSLGAFLAGMVIAESDYKHQVEADLSPFRDLLLGLFFITVGMQVDPLFVVGKLPQIIGVMVVLLAVKALVLLVLMRVFNNTKNSVKTALLLAQSGEFSFVVFETAQANNLFMDPQLGQTLIMAIVMTMMLTPFVFRYLDRITEKLVPAAIANEEPDEAVDETVQDHVVVLGYGKLGGRVGALLQAREIPYKAVEFDAANFRQARKRGEPVYYGNAGRRQLLEQMHLTQARAVVIAMSNQTRISLVAQSVRSLAPTVPIAVCGSDRDHCEELVEMGVLAPINILDQGAEALVQQIDTDSG</sequence>
<dbReference type="PANTHER" id="PTHR46157:SF4">
    <property type="entry name" value="K(+) EFFLUX ANTIPORTER 3, CHLOROPLASTIC"/>
    <property type="match status" value="1"/>
</dbReference>
<dbReference type="InterPro" id="IPR006153">
    <property type="entry name" value="Cation/H_exchanger_TM"/>
</dbReference>
<feature type="domain" description="RCK N-terminal" evidence="11">
    <location>
        <begin position="401"/>
        <end position="520"/>
    </location>
</feature>
<dbReference type="PROSITE" id="PS51201">
    <property type="entry name" value="RCK_N"/>
    <property type="match status" value="1"/>
</dbReference>
<evidence type="ECO:0000256" key="2">
    <source>
        <dbReference type="ARBA" id="ARBA00022448"/>
    </source>
</evidence>
<dbReference type="OrthoDB" id="9781411at2"/>
<evidence type="ECO:0000256" key="5">
    <source>
        <dbReference type="ARBA" id="ARBA00022692"/>
    </source>
</evidence>
<dbReference type="RefSeq" id="WP_114696226.1">
    <property type="nucleotide sequence ID" value="NZ_QQOH01000003.1"/>
</dbReference>
<dbReference type="Pfam" id="PF00999">
    <property type="entry name" value="Na_H_Exchanger"/>
    <property type="match status" value="1"/>
</dbReference>
<feature type="transmembrane region" description="Helical" evidence="10">
    <location>
        <begin position="52"/>
        <end position="71"/>
    </location>
</feature>
<feature type="transmembrane region" description="Helical" evidence="10">
    <location>
        <begin position="293"/>
        <end position="312"/>
    </location>
</feature>
<dbReference type="Proteomes" id="UP000253769">
    <property type="component" value="Unassembled WGS sequence"/>
</dbReference>
<dbReference type="GO" id="GO:0006813">
    <property type="term" value="P:potassium ion transport"/>
    <property type="evidence" value="ECO:0007669"/>
    <property type="project" value="UniProtKB-KW"/>
</dbReference>
<reference evidence="12 13" key="1">
    <citation type="submission" date="2018-07" db="EMBL/GenBank/DDBJ databases">
        <title>Motiliproteus coralliicola sp. nov., a bacterium isolated from Coral.</title>
        <authorList>
            <person name="Wang G."/>
        </authorList>
    </citation>
    <scope>NUCLEOTIDE SEQUENCE [LARGE SCALE GENOMIC DNA]</scope>
    <source>
        <strain evidence="12 13">C34</strain>
    </source>
</reference>
<dbReference type="InterPro" id="IPR036291">
    <property type="entry name" value="NAD(P)-bd_dom_sf"/>
</dbReference>
<feature type="transmembrane region" description="Helical" evidence="10">
    <location>
        <begin position="112"/>
        <end position="133"/>
    </location>
</feature>
<dbReference type="GO" id="GO:0005886">
    <property type="term" value="C:plasma membrane"/>
    <property type="evidence" value="ECO:0007669"/>
    <property type="project" value="TreeGrafter"/>
</dbReference>
<feature type="transmembrane region" description="Helical" evidence="10">
    <location>
        <begin position="356"/>
        <end position="375"/>
    </location>
</feature>
<comment type="subcellular location">
    <subcellularLocation>
        <location evidence="1">Membrane</location>
        <topology evidence="1">Multi-pass membrane protein</topology>
    </subcellularLocation>
</comment>
<keyword evidence="7 10" id="KW-1133">Transmembrane helix</keyword>
<evidence type="ECO:0000256" key="4">
    <source>
        <dbReference type="ARBA" id="ARBA00022538"/>
    </source>
</evidence>
<dbReference type="InterPro" id="IPR003148">
    <property type="entry name" value="RCK_N"/>
</dbReference>
<dbReference type="AlphaFoldDB" id="A0A369WDP6"/>
<comment type="caution">
    <text evidence="12">The sequence shown here is derived from an EMBL/GenBank/DDBJ whole genome shotgun (WGS) entry which is preliminary data.</text>
</comment>
<name>A0A369WDP6_9GAMM</name>
<dbReference type="InterPro" id="IPR038770">
    <property type="entry name" value="Na+/solute_symporter_sf"/>
</dbReference>
<protein>
    <recommendedName>
        <fullName evidence="11">RCK N-terminal domain-containing protein</fullName>
    </recommendedName>
</protein>
<keyword evidence="4" id="KW-0633">Potassium transport</keyword>
<feature type="transmembrane region" description="Helical" evidence="10">
    <location>
        <begin position="174"/>
        <end position="194"/>
    </location>
</feature>
<dbReference type="Gene3D" id="3.40.50.720">
    <property type="entry name" value="NAD(P)-binding Rossmann-like Domain"/>
    <property type="match status" value="1"/>
</dbReference>
<feature type="transmembrane region" description="Helical" evidence="10">
    <location>
        <begin position="29"/>
        <end position="46"/>
    </location>
</feature>
<keyword evidence="2" id="KW-0813">Transport</keyword>
<dbReference type="SUPFAM" id="SSF51735">
    <property type="entry name" value="NAD(P)-binding Rossmann-fold domains"/>
    <property type="match status" value="1"/>
</dbReference>
<feature type="transmembrane region" description="Helical" evidence="10">
    <location>
        <begin position="83"/>
        <end position="106"/>
    </location>
</feature>
<gene>
    <name evidence="12" type="ORF">DV711_13515</name>
</gene>
<keyword evidence="9 10" id="KW-0472">Membrane</keyword>
<organism evidence="12 13">
    <name type="scientific">Motiliproteus coralliicola</name>
    <dbReference type="NCBI Taxonomy" id="2283196"/>
    <lineage>
        <taxon>Bacteria</taxon>
        <taxon>Pseudomonadati</taxon>
        <taxon>Pseudomonadota</taxon>
        <taxon>Gammaproteobacteria</taxon>
        <taxon>Oceanospirillales</taxon>
        <taxon>Oceanospirillaceae</taxon>
        <taxon>Motiliproteus</taxon>
    </lineage>
</organism>
<feature type="transmembrane region" description="Helical" evidence="10">
    <location>
        <begin position="215"/>
        <end position="232"/>
    </location>
</feature>
<evidence type="ECO:0000256" key="1">
    <source>
        <dbReference type="ARBA" id="ARBA00004141"/>
    </source>
</evidence>
<dbReference type="PANTHER" id="PTHR46157">
    <property type="entry name" value="K(+) EFFLUX ANTIPORTER 3, CHLOROPLASTIC"/>
    <property type="match status" value="1"/>
</dbReference>
<evidence type="ECO:0000256" key="7">
    <source>
        <dbReference type="ARBA" id="ARBA00022989"/>
    </source>
</evidence>
<dbReference type="GO" id="GO:0015297">
    <property type="term" value="F:antiporter activity"/>
    <property type="evidence" value="ECO:0007669"/>
    <property type="project" value="UniProtKB-KW"/>
</dbReference>
<proteinExistence type="predicted"/>
<dbReference type="Gene3D" id="1.20.1530.20">
    <property type="match status" value="1"/>
</dbReference>
<keyword evidence="6" id="KW-0630">Potassium</keyword>
<evidence type="ECO:0000313" key="13">
    <source>
        <dbReference type="Proteomes" id="UP000253769"/>
    </source>
</evidence>
<evidence type="ECO:0000256" key="3">
    <source>
        <dbReference type="ARBA" id="ARBA00022449"/>
    </source>
</evidence>
<keyword evidence="5 10" id="KW-0812">Transmembrane</keyword>
<evidence type="ECO:0000256" key="10">
    <source>
        <dbReference type="SAM" id="Phobius"/>
    </source>
</evidence>
<keyword evidence="13" id="KW-1185">Reference proteome</keyword>
<accession>A0A369WDP6</accession>
<dbReference type="Pfam" id="PF02254">
    <property type="entry name" value="TrkA_N"/>
    <property type="match status" value="1"/>
</dbReference>
<feature type="transmembrane region" description="Helical" evidence="10">
    <location>
        <begin position="268"/>
        <end position="287"/>
    </location>
</feature>
<dbReference type="GO" id="GO:1902600">
    <property type="term" value="P:proton transmembrane transport"/>
    <property type="evidence" value="ECO:0007669"/>
    <property type="project" value="InterPro"/>
</dbReference>